<reference evidence="7 8" key="1">
    <citation type="submission" date="2023-05" db="EMBL/GenBank/DDBJ databases">
        <title>YMD87, complete Genome.</title>
        <authorList>
            <person name="Zhang J."/>
            <person name="Xu X."/>
        </authorList>
    </citation>
    <scope>NUCLEOTIDE SEQUENCE [LARGE SCALE GENOMIC DNA]</scope>
    <source>
        <strain evidence="7 8">YMD87</strain>
    </source>
</reference>
<evidence type="ECO:0000256" key="4">
    <source>
        <dbReference type="ARBA" id="ARBA00022989"/>
    </source>
</evidence>
<dbReference type="RefSeq" id="WP_282298838.1">
    <property type="nucleotide sequence ID" value="NZ_CP124616.1"/>
</dbReference>
<feature type="transmembrane region" description="Helical" evidence="6">
    <location>
        <begin position="38"/>
        <end position="62"/>
    </location>
</feature>
<feature type="transmembrane region" description="Helical" evidence="6">
    <location>
        <begin position="161"/>
        <end position="180"/>
    </location>
</feature>
<feature type="transmembrane region" description="Helical" evidence="6">
    <location>
        <begin position="108"/>
        <end position="126"/>
    </location>
</feature>
<feature type="transmembrane region" description="Helical" evidence="6">
    <location>
        <begin position="138"/>
        <end position="155"/>
    </location>
</feature>
<evidence type="ECO:0000256" key="1">
    <source>
        <dbReference type="ARBA" id="ARBA00004141"/>
    </source>
</evidence>
<sequence length="219" mass="23329">MTDWALSLAAAASLIYLLRFAVQGPSLAKSVIKTLSVALLAYVAWAQHLPPLLTLGLMLGALGDAFLSREGDRAFLAGLASFALSHLAYVALFVAHPGADLAALTDPAFLPFTAAIVALVLGMGWRLWPVTGDLRAPVMVYVAIIAAMGLSALALGPPVLWAALLFIVSDTILATELFLMKPGNRWRKLASRLVWVTYWGAQVLFLLSFLALDALQGKS</sequence>
<name>A0ABY8QDC8_9RHOB</name>
<evidence type="ECO:0000313" key="7">
    <source>
        <dbReference type="EMBL" id="WGW02207.1"/>
    </source>
</evidence>
<proteinExistence type="inferred from homology"/>
<evidence type="ECO:0000256" key="2">
    <source>
        <dbReference type="ARBA" id="ARBA00007375"/>
    </source>
</evidence>
<dbReference type="InterPro" id="IPR012506">
    <property type="entry name" value="TMEM86B-like"/>
</dbReference>
<organism evidence="7 8">
    <name type="scientific">Tropicibacter oceani</name>
    <dbReference type="NCBI Taxonomy" id="3058420"/>
    <lineage>
        <taxon>Bacteria</taxon>
        <taxon>Pseudomonadati</taxon>
        <taxon>Pseudomonadota</taxon>
        <taxon>Alphaproteobacteria</taxon>
        <taxon>Rhodobacterales</taxon>
        <taxon>Roseobacteraceae</taxon>
        <taxon>Tropicibacter</taxon>
    </lineage>
</organism>
<keyword evidence="3 6" id="KW-0812">Transmembrane</keyword>
<evidence type="ECO:0000256" key="6">
    <source>
        <dbReference type="SAM" id="Phobius"/>
    </source>
</evidence>
<dbReference type="PANTHER" id="PTHR31885:SF6">
    <property type="entry name" value="GH04784P"/>
    <property type="match status" value="1"/>
</dbReference>
<keyword evidence="8" id="KW-1185">Reference proteome</keyword>
<feature type="transmembrane region" description="Helical" evidence="6">
    <location>
        <begin position="192"/>
        <end position="212"/>
    </location>
</feature>
<evidence type="ECO:0000313" key="8">
    <source>
        <dbReference type="Proteomes" id="UP001241605"/>
    </source>
</evidence>
<keyword evidence="4 6" id="KW-1133">Transmembrane helix</keyword>
<feature type="transmembrane region" description="Helical" evidence="6">
    <location>
        <begin position="74"/>
        <end position="96"/>
    </location>
</feature>
<dbReference type="EMBL" id="CP124616">
    <property type="protein sequence ID" value="WGW02207.1"/>
    <property type="molecule type" value="Genomic_DNA"/>
</dbReference>
<keyword evidence="5 6" id="KW-0472">Membrane</keyword>
<dbReference type="PANTHER" id="PTHR31885">
    <property type="entry name" value="GH04784P"/>
    <property type="match status" value="1"/>
</dbReference>
<comment type="similarity">
    <text evidence="2">Belongs to the TMEM86 family.</text>
</comment>
<dbReference type="Pfam" id="PF07947">
    <property type="entry name" value="YhhN"/>
    <property type="match status" value="1"/>
</dbReference>
<comment type="subcellular location">
    <subcellularLocation>
        <location evidence="1">Membrane</location>
        <topology evidence="1">Multi-pass membrane protein</topology>
    </subcellularLocation>
</comment>
<dbReference type="Proteomes" id="UP001241605">
    <property type="component" value="Chromosome"/>
</dbReference>
<evidence type="ECO:0000256" key="3">
    <source>
        <dbReference type="ARBA" id="ARBA00022692"/>
    </source>
</evidence>
<gene>
    <name evidence="7" type="ORF">QF118_09545</name>
</gene>
<evidence type="ECO:0000256" key="5">
    <source>
        <dbReference type="ARBA" id="ARBA00023136"/>
    </source>
</evidence>
<protein>
    <submittedName>
        <fullName evidence="7">Lysoplasmalogenase</fullName>
    </submittedName>
</protein>
<accession>A0ABY8QDC8</accession>